<dbReference type="Proteomes" id="UP000799777">
    <property type="component" value="Unassembled WGS sequence"/>
</dbReference>
<proteinExistence type="predicted"/>
<sequence>MPCLAHITSVRWLHEYRELVGKGCTASSNTASALIPSHDRAHQRPWNNRANNVAGTRSTSLCSSENILTGPLCVREPPAALKAHDRPLVSGSEISSSLLVAMRELVNAVPETGLEPEPLCALSLAMLQNQRTLSSIKIAACLACLHCREYGKLDQSQANLACRHLQCLTSPVGRNDRGWKDDQETLAAYKHPAGPISRKHSTPLFSAVST</sequence>
<organism evidence="1 2">
    <name type="scientific">Setomelanomma holmii</name>
    <dbReference type="NCBI Taxonomy" id="210430"/>
    <lineage>
        <taxon>Eukaryota</taxon>
        <taxon>Fungi</taxon>
        <taxon>Dikarya</taxon>
        <taxon>Ascomycota</taxon>
        <taxon>Pezizomycotina</taxon>
        <taxon>Dothideomycetes</taxon>
        <taxon>Pleosporomycetidae</taxon>
        <taxon>Pleosporales</taxon>
        <taxon>Pleosporineae</taxon>
        <taxon>Phaeosphaeriaceae</taxon>
        <taxon>Setomelanomma</taxon>
    </lineage>
</organism>
<protein>
    <submittedName>
        <fullName evidence="1">Uncharacterized protein</fullName>
    </submittedName>
</protein>
<accession>A0A9P4LEP9</accession>
<keyword evidence="2" id="KW-1185">Reference proteome</keyword>
<comment type="caution">
    <text evidence="1">The sequence shown here is derived from an EMBL/GenBank/DDBJ whole genome shotgun (WGS) entry which is preliminary data.</text>
</comment>
<evidence type="ECO:0000313" key="2">
    <source>
        <dbReference type="Proteomes" id="UP000799777"/>
    </source>
</evidence>
<evidence type="ECO:0000313" key="1">
    <source>
        <dbReference type="EMBL" id="KAF2023521.1"/>
    </source>
</evidence>
<name>A0A9P4LEP9_9PLEO</name>
<reference evidence="1" key="1">
    <citation type="journal article" date="2020" name="Stud. Mycol.">
        <title>101 Dothideomycetes genomes: a test case for predicting lifestyles and emergence of pathogens.</title>
        <authorList>
            <person name="Haridas S."/>
            <person name="Albert R."/>
            <person name="Binder M."/>
            <person name="Bloem J."/>
            <person name="Labutti K."/>
            <person name="Salamov A."/>
            <person name="Andreopoulos B."/>
            <person name="Baker S."/>
            <person name="Barry K."/>
            <person name="Bills G."/>
            <person name="Bluhm B."/>
            <person name="Cannon C."/>
            <person name="Castanera R."/>
            <person name="Culley D."/>
            <person name="Daum C."/>
            <person name="Ezra D."/>
            <person name="Gonzalez J."/>
            <person name="Henrissat B."/>
            <person name="Kuo A."/>
            <person name="Liang C."/>
            <person name="Lipzen A."/>
            <person name="Lutzoni F."/>
            <person name="Magnuson J."/>
            <person name="Mondo S."/>
            <person name="Nolan M."/>
            <person name="Ohm R."/>
            <person name="Pangilinan J."/>
            <person name="Park H.-J."/>
            <person name="Ramirez L."/>
            <person name="Alfaro M."/>
            <person name="Sun H."/>
            <person name="Tritt A."/>
            <person name="Yoshinaga Y."/>
            <person name="Zwiers L.-H."/>
            <person name="Turgeon B."/>
            <person name="Goodwin S."/>
            <person name="Spatafora J."/>
            <person name="Crous P."/>
            <person name="Grigoriev I."/>
        </authorList>
    </citation>
    <scope>NUCLEOTIDE SEQUENCE</scope>
    <source>
        <strain evidence="1">CBS 110217</strain>
    </source>
</reference>
<dbReference type="EMBL" id="ML978343">
    <property type="protein sequence ID" value="KAF2023521.1"/>
    <property type="molecule type" value="Genomic_DNA"/>
</dbReference>
<dbReference type="AlphaFoldDB" id="A0A9P4LEP9"/>
<gene>
    <name evidence="1" type="ORF">EK21DRAFT_94854</name>
</gene>